<evidence type="ECO:0000256" key="1">
    <source>
        <dbReference type="ARBA" id="ARBA00022801"/>
    </source>
</evidence>
<dbReference type="STRING" id="1126833.VN24_04890"/>
<dbReference type="AlphaFoldDB" id="A0A0D5NGG3"/>
<keyword evidence="5" id="KW-1185">Reference proteome</keyword>
<evidence type="ECO:0000313" key="5">
    <source>
        <dbReference type="Proteomes" id="UP000032633"/>
    </source>
</evidence>
<dbReference type="GO" id="GO:0005829">
    <property type="term" value="C:cytosol"/>
    <property type="evidence" value="ECO:0007669"/>
    <property type="project" value="TreeGrafter"/>
</dbReference>
<dbReference type="PANTHER" id="PTHR12304">
    <property type="entry name" value="INOSINE-URIDINE PREFERRING NUCLEOSIDE HYDROLASE"/>
    <property type="match status" value="1"/>
</dbReference>
<dbReference type="EMBL" id="CP011058">
    <property type="protein sequence ID" value="AJY74062.1"/>
    <property type="molecule type" value="Genomic_DNA"/>
</dbReference>
<dbReference type="KEGG" id="pbj:VN24_04890"/>
<dbReference type="SUPFAM" id="SSF53590">
    <property type="entry name" value="Nucleoside hydrolase"/>
    <property type="match status" value="1"/>
</dbReference>
<dbReference type="CDD" id="cd02650">
    <property type="entry name" value="nuc_hydro_CaPnhB"/>
    <property type="match status" value="1"/>
</dbReference>
<proteinExistence type="predicted"/>
<dbReference type="HOGENOM" id="CLU_036838_11_0_9"/>
<protein>
    <submittedName>
        <fullName evidence="4">Nucleoside hydrolase</fullName>
    </submittedName>
</protein>
<dbReference type="Pfam" id="PF01156">
    <property type="entry name" value="IU_nuc_hydro"/>
    <property type="match status" value="1"/>
</dbReference>
<reference evidence="5" key="2">
    <citation type="submission" date="2015-03" db="EMBL/GenBank/DDBJ databases">
        <title>Genome sequence of Paenibacillus beijingensis strain DSM 24997T.</title>
        <authorList>
            <person name="Kwak Y."/>
            <person name="Shin J.-H."/>
        </authorList>
    </citation>
    <scope>NUCLEOTIDE SEQUENCE [LARGE SCALE GENOMIC DNA]</scope>
    <source>
        <strain evidence="5">DSM 24997</strain>
    </source>
</reference>
<dbReference type="Proteomes" id="UP000032633">
    <property type="component" value="Chromosome"/>
</dbReference>
<evidence type="ECO:0000256" key="2">
    <source>
        <dbReference type="ARBA" id="ARBA00023295"/>
    </source>
</evidence>
<dbReference type="PATRIC" id="fig|1126833.4.peg.1080"/>
<dbReference type="InterPro" id="IPR001910">
    <property type="entry name" value="Inosine/uridine_hydrolase_dom"/>
</dbReference>
<accession>A0A0D5NGG3</accession>
<dbReference type="InterPro" id="IPR023186">
    <property type="entry name" value="IUNH"/>
</dbReference>
<dbReference type="GO" id="GO:0008477">
    <property type="term" value="F:purine nucleosidase activity"/>
    <property type="evidence" value="ECO:0007669"/>
    <property type="project" value="TreeGrafter"/>
</dbReference>
<dbReference type="PANTHER" id="PTHR12304:SF4">
    <property type="entry name" value="URIDINE NUCLEOSIDASE"/>
    <property type="match status" value="1"/>
</dbReference>
<dbReference type="GO" id="GO:0006152">
    <property type="term" value="P:purine nucleoside catabolic process"/>
    <property type="evidence" value="ECO:0007669"/>
    <property type="project" value="TreeGrafter"/>
</dbReference>
<keyword evidence="2" id="KW-0326">Glycosidase</keyword>
<dbReference type="OrthoDB" id="9797882at2"/>
<evidence type="ECO:0000313" key="4">
    <source>
        <dbReference type="EMBL" id="AJY74062.1"/>
    </source>
</evidence>
<feature type="domain" description="Inosine/uridine-preferring nucleoside hydrolase" evidence="3">
    <location>
        <begin position="5"/>
        <end position="300"/>
    </location>
</feature>
<sequence length="312" mass="34257">MTVKMILDVDTGIDDALAVAYAAASPEIDLLGITVSYGMAPVDYTFRNTSVILESLKHNIPVYKGADKPLRRAKEYGGEFHGMDGLGETLGEITSVPDYGKSAVDFIIEQAHLHKQDLTIVTTGPLTNLAQAIVKDPAIVDMVGRVVTMGGAVMTPGNASKFAEANIIIDPEAAELVFKTELPITLVSLDVTRKTLLTAEDVLRWREKGTEVGAFFADFTEFYLKEYKKYHPYLKGCALHDPLAVGVAKNPALVRTIPMFIKVDLEEDALGRTTEDLYRTHPNEPTSHICIQVEAEQFMDDFFGLVEKSMGE</sequence>
<evidence type="ECO:0000259" key="3">
    <source>
        <dbReference type="Pfam" id="PF01156"/>
    </source>
</evidence>
<dbReference type="RefSeq" id="WP_045669498.1">
    <property type="nucleotide sequence ID" value="NZ_CP011058.1"/>
</dbReference>
<dbReference type="Gene3D" id="3.90.245.10">
    <property type="entry name" value="Ribonucleoside hydrolase-like"/>
    <property type="match status" value="1"/>
</dbReference>
<dbReference type="InterPro" id="IPR036452">
    <property type="entry name" value="Ribo_hydro-like"/>
</dbReference>
<gene>
    <name evidence="4" type="ORF">VN24_04890</name>
</gene>
<keyword evidence="1 4" id="KW-0378">Hydrolase</keyword>
<name>A0A0D5NGG3_9BACL</name>
<organism evidence="4 5">
    <name type="scientific">Paenibacillus beijingensis</name>
    <dbReference type="NCBI Taxonomy" id="1126833"/>
    <lineage>
        <taxon>Bacteria</taxon>
        <taxon>Bacillati</taxon>
        <taxon>Bacillota</taxon>
        <taxon>Bacilli</taxon>
        <taxon>Bacillales</taxon>
        <taxon>Paenibacillaceae</taxon>
        <taxon>Paenibacillus</taxon>
    </lineage>
</organism>
<reference evidence="4 5" key="1">
    <citation type="journal article" date="2015" name="J. Biotechnol.">
        <title>Complete genome sequence of Paenibacillus beijingensis 7188(T) (=DSM 24997(T)), a novel rhizobacterium from jujube garden soil.</title>
        <authorList>
            <person name="Kwak Y."/>
            <person name="Shin J.H."/>
        </authorList>
    </citation>
    <scope>NUCLEOTIDE SEQUENCE [LARGE SCALE GENOMIC DNA]</scope>
    <source>
        <strain evidence="4 5">DSM 24997</strain>
    </source>
</reference>